<evidence type="ECO:0000313" key="3">
    <source>
        <dbReference type="Proteomes" id="UP000753961"/>
    </source>
</evidence>
<dbReference type="AlphaFoldDB" id="A0A953HU44"/>
<proteinExistence type="predicted"/>
<keyword evidence="1" id="KW-0472">Membrane</keyword>
<sequence length="127" mass="14612">MKTIKSVWAGALIFMVLIMNFQTIGTYAWFLYHQDYIADVFCINKDKPALHCEGKCFLMERLAEQEPISTQDPEFPGAEERPVFLFYNGYESPNFLAKVLSCTDLPSYSSPWMGTDYTQGLFRPPKC</sequence>
<dbReference type="Proteomes" id="UP000753961">
    <property type="component" value="Unassembled WGS sequence"/>
</dbReference>
<accession>A0A953HU44</accession>
<comment type="caution">
    <text evidence="2">The sequence shown here is derived from an EMBL/GenBank/DDBJ whole genome shotgun (WGS) entry which is preliminary data.</text>
</comment>
<dbReference type="EMBL" id="JAHVHU010000008">
    <property type="protein sequence ID" value="MBY5958251.1"/>
    <property type="molecule type" value="Genomic_DNA"/>
</dbReference>
<evidence type="ECO:0000256" key="1">
    <source>
        <dbReference type="SAM" id="Phobius"/>
    </source>
</evidence>
<name>A0A953HU44_9BACT</name>
<organism evidence="2 3">
    <name type="scientific">Membranihabitans marinus</name>
    <dbReference type="NCBI Taxonomy" id="1227546"/>
    <lineage>
        <taxon>Bacteria</taxon>
        <taxon>Pseudomonadati</taxon>
        <taxon>Bacteroidota</taxon>
        <taxon>Saprospiria</taxon>
        <taxon>Saprospirales</taxon>
        <taxon>Saprospiraceae</taxon>
        <taxon>Membranihabitans</taxon>
    </lineage>
</organism>
<feature type="transmembrane region" description="Helical" evidence="1">
    <location>
        <begin position="7"/>
        <end position="32"/>
    </location>
</feature>
<keyword evidence="1" id="KW-1133">Transmembrane helix</keyword>
<keyword evidence="3" id="KW-1185">Reference proteome</keyword>
<reference evidence="2" key="1">
    <citation type="submission" date="2021-06" db="EMBL/GenBank/DDBJ databases">
        <title>44 bacteria genomes isolated from Dapeng, Shenzhen.</title>
        <authorList>
            <person name="Zheng W."/>
            <person name="Yu S."/>
            <person name="Huang Y."/>
        </authorList>
    </citation>
    <scope>NUCLEOTIDE SEQUENCE</scope>
    <source>
        <strain evidence="2">DP5N28-2</strain>
    </source>
</reference>
<gene>
    <name evidence="2" type="ORF">KUV50_08925</name>
</gene>
<keyword evidence="1" id="KW-0812">Transmembrane</keyword>
<protein>
    <submittedName>
        <fullName evidence="2">Uncharacterized protein</fullName>
    </submittedName>
</protein>
<dbReference type="RefSeq" id="WP_222579789.1">
    <property type="nucleotide sequence ID" value="NZ_JAHVHU010000008.1"/>
</dbReference>
<evidence type="ECO:0000313" key="2">
    <source>
        <dbReference type="EMBL" id="MBY5958251.1"/>
    </source>
</evidence>